<dbReference type="InterPro" id="IPR008988">
    <property type="entry name" value="Transcriptional_repressor_C"/>
</dbReference>
<keyword evidence="6" id="KW-0678">Repressor</keyword>
<dbReference type="PROSITE" id="PS51733">
    <property type="entry name" value="BPL_LPL_CATALYTIC"/>
    <property type="match status" value="1"/>
</dbReference>
<dbReference type="InterPro" id="IPR004143">
    <property type="entry name" value="BPL_LPL_catalytic"/>
</dbReference>
<keyword evidence="6" id="KW-0804">Transcription</keyword>
<dbReference type="InterPro" id="IPR030855">
    <property type="entry name" value="Bifunct_BirA"/>
</dbReference>
<evidence type="ECO:0000313" key="8">
    <source>
        <dbReference type="EMBL" id="ENH97320.1"/>
    </source>
</evidence>
<dbReference type="GO" id="GO:0006355">
    <property type="term" value="P:regulation of DNA-templated transcription"/>
    <property type="evidence" value="ECO:0007669"/>
    <property type="project" value="UniProtKB-UniRule"/>
</dbReference>
<comment type="caution">
    <text evidence="8">The sequence shown here is derived from an EMBL/GenBank/DDBJ whole genome shotgun (WGS) entry which is preliminary data.</text>
</comment>
<evidence type="ECO:0000256" key="5">
    <source>
        <dbReference type="ARBA" id="ARBA00023267"/>
    </source>
</evidence>
<dbReference type="InterPro" id="IPR045864">
    <property type="entry name" value="aa-tRNA-synth_II/BPL/LPL"/>
</dbReference>
<dbReference type="GO" id="GO:0005737">
    <property type="term" value="C:cytoplasm"/>
    <property type="evidence" value="ECO:0007669"/>
    <property type="project" value="TreeGrafter"/>
</dbReference>
<dbReference type="RefSeq" id="WP_003466104.1">
    <property type="nucleotide sequence ID" value="NZ_APML01000019.1"/>
</dbReference>
<reference evidence="8 9" key="1">
    <citation type="submission" date="2013-03" db="EMBL/GenBank/DDBJ databases">
        <title>Draft genome sequence of Gracibacillus halophilus YIM-C55.5, a moderately halophilic and thermophilic organism from the Xiaochaidamu salt lake.</title>
        <authorList>
            <person name="Sugumar T."/>
            <person name="Polireddy D.R."/>
            <person name="Antony A."/>
            <person name="Madhava Y.R."/>
            <person name="Sivakumar N."/>
        </authorList>
    </citation>
    <scope>NUCLEOTIDE SEQUENCE [LARGE SCALE GENOMIC DNA]</scope>
    <source>
        <strain evidence="8 9">YIM-C55.5</strain>
    </source>
</reference>
<dbReference type="eggNOG" id="COG1654">
    <property type="taxonomic scope" value="Bacteria"/>
</dbReference>
<dbReference type="EC" id="6.3.4.15" evidence="6"/>
<dbReference type="InterPro" id="IPR036388">
    <property type="entry name" value="WH-like_DNA-bd_sf"/>
</dbReference>
<evidence type="ECO:0000256" key="6">
    <source>
        <dbReference type="HAMAP-Rule" id="MF_00978"/>
    </source>
</evidence>
<dbReference type="Pfam" id="PF02237">
    <property type="entry name" value="BPL_C"/>
    <property type="match status" value="1"/>
</dbReference>
<dbReference type="GO" id="GO:0004077">
    <property type="term" value="F:biotin--[biotin carboxyl-carrier protein] ligase activity"/>
    <property type="evidence" value="ECO:0007669"/>
    <property type="project" value="UniProtKB-UniRule"/>
</dbReference>
<evidence type="ECO:0000256" key="1">
    <source>
        <dbReference type="ARBA" id="ARBA00022598"/>
    </source>
</evidence>
<dbReference type="Gene3D" id="3.30.930.10">
    <property type="entry name" value="Bira Bifunctional Protein, Domain 2"/>
    <property type="match status" value="1"/>
</dbReference>
<dbReference type="SUPFAM" id="SSF55681">
    <property type="entry name" value="Class II aaRS and biotin synthetases"/>
    <property type="match status" value="1"/>
</dbReference>
<gene>
    <name evidence="6" type="primary">birA</name>
    <name evidence="8" type="ORF">J416_04858</name>
</gene>
<dbReference type="STRING" id="1308866.J416_04858"/>
<dbReference type="PANTHER" id="PTHR12835:SF5">
    <property type="entry name" value="BIOTIN--PROTEIN LIGASE"/>
    <property type="match status" value="1"/>
</dbReference>
<feature type="binding site" evidence="6">
    <location>
        <position position="189"/>
    </location>
    <ligand>
        <name>biotin</name>
        <dbReference type="ChEBI" id="CHEBI:57586"/>
    </ligand>
</feature>
<dbReference type="OrthoDB" id="9807064at2"/>
<organism evidence="8 9">
    <name type="scientific">Gracilibacillus halophilus YIM-C55.5</name>
    <dbReference type="NCBI Taxonomy" id="1308866"/>
    <lineage>
        <taxon>Bacteria</taxon>
        <taxon>Bacillati</taxon>
        <taxon>Bacillota</taxon>
        <taxon>Bacilli</taxon>
        <taxon>Bacillales</taxon>
        <taxon>Bacillaceae</taxon>
        <taxon>Gracilibacillus</taxon>
    </lineage>
</organism>
<dbReference type="CDD" id="cd00090">
    <property type="entry name" value="HTH_ARSR"/>
    <property type="match status" value="1"/>
</dbReference>
<dbReference type="InterPro" id="IPR004408">
    <property type="entry name" value="Biotin_CoA_COase_ligase"/>
</dbReference>
<dbReference type="PANTHER" id="PTHR12835">
    <property type="entry name" value="BIOTIN PROTEIN LIGASE"/>
    <property type="match status" value="1"/>
</dbReference>
<keyword evidence="6" id="KW-0805">Transcription regulation</keyword>
<dbReference type="HAMAP" id="MF_00978">
    <property type="entry name" value="Bifunct_BirA"/>
    <property type="match status" value="1"/>
</dbReference>
<comment type="function">
    <text evidence="6">Acts both as a biotin--[acetyl-CoA-carboxylase] ligase and a repressor.</text>
</comment>
<dbReference type="GO" id="GO:0003677">
    <property type="term" value="F:DNA binding"/>
    <property type="evidence" value="ECO:0007669"/>
    <property type="project" value="UniProtKB-UniRule"/>
</dbReference>
<dbReference type="SUPFAM" id="SSF50037">
    <property type="entry name" value="C-terminal domain of transcriptional repressors"/>
    <property type="match status" value="1"/>
</dbReference>
<keyword evidence="5 6" id="KW-0092">Biotin</keyword>
<dbReference type="Proteomes" id="UP000012283">
    <property type="component" value="Unassembled WGS sequence"/>
</dbReference>
<protein>
    <recommendedName>
        <fullName evidence="6">Bifunctional ligase/repressor BirA</fullName>
    </recommendedName>
    <alternativeName>
        <fullName evidence="6">Biotin--[acetyl-CoA-carboxylase] ligase</fullName>
        <ecNumber evidence="6">6.3.4.15</ecNumber>
    </alternativeName>
    <alternativeName>
        <fullName evidence="6">Biotin--protein ligase</fullName>
    </alternativeName>
    <alternativeName>
        <fullName evidence="6">Biotin-[acetyl-CoA carboxylase] synthetase</fullName>
    </alternativeName>
</protein>
<dbReference type="NCBIfam" id="TIGR00121">
    <property type="entry name" value="birA_ligase"/>
    <property type="match status" value="1"/>
</dbReference>
<dbReference type="eggNOG" id="COG0340">
    <property type="taxonomic scope" value="Bacteria"/>
</dbReference>
<accession>N4WSE4</accession>
<evidence type="ECO:0000256" key="2">
    <source>
        <dbReference type="ARBA" id="ARBA00022741"/>
    </source>
</evidence>
<dbReference type="Gene3D" id="1.10.10.10">
    <property type="entry name" value="Winged helix-like DNA-binding domain superfamily/Winged helix DNA-binding domain"/>
    <property type="match status" value="1"/>
</dbReference>
<dbReference type="InterPro" id="IPR036390">
    <property type="entry name" value="WH_DNA-bd_sf"/>
</dbReference>
<dbReference type="EMBL" id="APML01000019">
    <property type="protein sequence ID" value="ENH97320.1"/>
    <property type="molecule type" value="Genomic_DNA"/>
</dbReference>
<dbReference type="GO" id="GO:0005524">
    <property type="term" value="F:ATP binding"/>
    <property type="evidence" value="ECO:0007669"/>
    <property type="project" value="UniProtKB-UniRule"/>
</dbReference>
<feature type="binding site" evidence="6">
    <location>
        <position position="118"/>
    </location>
    <ligand>
        <name>biotin</name>
        <dbReference type="ChEBI" id="CHEBI:57586"/>
    </ligand>
</feature>
<dbReference type="SUPFAM" id="SSF46785">
    <property type="entry name" value="Winged helix' DNA-binding domain"/>
    <property type="match status" value="1"/>
</dbReference>
<name>N4WSE4_9BACI</name>
<comment type="similarity">
    <text evidence="6">Belongs to the biotin--protein ligase family.</text>
</comment>
<feature type="binding site" evidence="6">
    <location>
        <begin position="122"/>
        <end position="124"/>
    </location>
    <ligand>
        <name>biotin</name>
        <dbReference type="ChEBI" id="CHEBI:57586"/>
    </ligand>
</feature>
<dbReference type="AlphaFoldDB" id="N4WSE4"/>
<keyword evidence="4 6" id="KW-0238">DNA-binding</keyword>
<evidence type="ECO:0000256" key="4">
    <source>
        <dbReference type="ARBA" id="ARBA00023125"/>
    </source>
</evidence>
<comment type="caution">
    <text evidence="6">Lacks conserved residue(s) required for the propagation of feature annotation.</text>
</comment>
<evidence type="ECO:0000256" key="3">
    <source>
        <dbReference type="ARBA" id="ARBA00022840"/>
    </source>
</evidence>
<dbReference type="GO" id="GO:0016740">
    <property type="term" value="F:transferase activity"/>
    <property type="evidence" value="ECO:0007669"/>
    <property type="project" value="UniProtKB-ARBA"/>
</dbReference>
<dbReference type="CDD" id="cd16442">
    <property type="entry name" value="BPL"/>
    <property type="match status" value="1"/>
</dbReference>
<feature type="DNA-binding region" description="H-T-H motif" evidence="6">
    <location>
        <begin position="23"/>
        <end position="42"/>
    </location>
</feature>
<sequence length="325" mass="37692">MKVTTRDQLIKLLMEHEHEYISGQALSERLHISRTAIWKHMKELEKDGYHIEAYPKKGYRIASPNHRFNASTIKWGLQTKWLGQTVVFEEVVDSTQDVAHKTAQKGAEHGTIVVTDKQLKGRGRRNRIWASDHAEGLWLSMILRPELSPFEASQFTLFTAVSLVETLQKLTGLTIHIKWPNDLYIRNRKVCGILTEMQAELESVNYIIIGFGLNVNQTEDHFTDAIRERSTSLSLESNRTWDRIQLLQAILEDFETNYYKYQQEGFSYIRKKWLHYAYKLGEEVKIITPHRSFFGIIDGISADGALIVLNENGEKEVIYSAEIHW</sequence>
<keyword evidence="9" id="KW-1185">Reference proteome</keyword>
<keyword evidence="2 6" id="KW-0547">Nucleotide-binding</keyword>
<feature type="domain" description="BPL/LPL catalytic" evidence="7">
    <location>
        <begin position="71"/>
        <end position="262"/>
    </location>
</feature>
<dbReference type="InterPro" id="IPR013196">
    <property type="entry name" value="HTH_11"/>
</dbReference>
<dbReference type="Pfam" id="PF08279">
    <property type="entry name" value="HTH_11"/>
    <property type="match status" value="1"/>
</dbReference>
<evidence type="ECO:0000313" key="9">
    <source>
        <dbReference type="Proteomes" id="UP000012283"/>
    </source>
</evidence>
<proteinExistence type="inferred from homology"/>
<dbReference type="GO" id="GO:0009249">
    <property type="term" value="P:protein lipoylation"/>
    <property type="evidence" value="ECO:0007669"/>
    <property type="project" value="UniProtKB-ARBA"/>
</dbReference>
<evidence type="ECO:0000259" key="7">
    <source>
        <dbReference type="PROSITE" id="PS51733"/>
    </source>
</evidence>
<dbReference type="InterPro" id="IPR003142">
    <property type="entry name" value="BPL_C"/>
</dbReference>
<comment type="catalytic activity">
    <reaction evidence="6">
        <text>biotin + L-lysyl-[protein] + ATP = N(6)-biotinyl-L-lysyl-[protein] + AMP + diphosphate + H(+)</text>
        <dbReference type="Rhea" id="RHEA:11756"/>
        <dbReference type="Rhea" id="RHEA-COMP:9752"/>
        <dbReference type="Rhea" id="RHEA-COMP:10505"/>
        <dbReference type="ChEBI" id="CHEBI:15378"/>
        <dbReference type="ChEBI" id="CHEBI:29969"/>
        <dbReference type="ChEBI" id="CHEBI:30616"/>
        <dbReference type="ChEBI" id="CHEBI:33019"/>
        <dbReference type="ChEBI" id="CHEBI:57586"/>
        <dbReference type="ChEBI" id="CHEBI:83144"/>
        <dbReference type="ChEBI" id="CHEBI:456215"/>
        <dbReference type="EC" id="6.3.4.15"/>
    </reaction>
</comment>
<dbReference type="Pfam" id="PF03099">
    <property type="entry name" value="BPL_LplA_LipB"/>
    <property type="match status" value="1"/>
</dbReference>
<dbReference type="PATRIC" id="fig|1308866.3.peg.982"/>
<keyword evidence="3 6" id="KW-0067">ATP-binding</keyword>
<keyword evidence="1 6" id="KW-0436">Ligase</keyword>
<dbReference type="InterPro" id="IPR011991">
    <property type="entry name" value="ArsR-like_HTH"/>
</dbReference>
<dbReference type="Gene3D" id="2.30.30.100">
    <property type="match status" value="1"/>
</dbReference>